<comment type="similarity">
    <text evidence="1 7">Belongs to the UPF0758 family.</text>
</comment>
<dbReference type="Pfam" id="PF04002">
    <property type="entry name" value="RadC"/>
    <property type="match status" value="1"/>
</dbReference>
<dbReference type="GO" id="GO:0046872">
    <property type="term" value="F:metal ion binding"/>
    <property type="evidence" value="ECO:0007669"/>
    <property type="project" value="UniProtKB-KW"/>
</dbReference>
<dbReference type="PANTHER" id="PTHR30471:SF3">
    <property type="entry name" value="UPF0758 PROTEIN YEES-RELATED"/>
    <property type="match status" value="1"/>
</dbReference>
<dbReference type="PROSITE" id="PS01302">
    <property type="entry name" value="UPF0758"/>
    <property type="match status" value="1"/>
</dbReference>
<dbReference type="CDD" id="cd08071">
    <property type="entry name" value="MPN_DUF2466"/>
    <property type="match status" value="1"/>
</dbReference>
<organism evidence="9 10">
    <name type="scientific">Acetobacterium bakii</name>
    <dbReference type="NCBI Taxonomy" id="52689"/>
    <lineage>
        <taxon>Bacteria</taxon>
        <taxon>Bacillati</taxon>
        <taxon>Bacillota</taxon>
        <taxon>Clostridia</taxon>
        <taxon>Eubacteriales</taxon>
        <taxon>Eubacteriaceae</taxon>
        <taxon>Acetobacterium</taxon>
    </lineage>
</organism>
<dbReference type="OrthoDB" id="9804482at2"/>
<reference evidence="10" key="1">
    <citation type="submission" date="2015-07" db="EMBL/GenBank/DDBJ databases">
        <title>Draft genome sequence of Acetobacterium bakii DSM 8293, a potential psychrophilic chemical producer through syngas fermentation.</title>
        <authorList>
            <person name="Song Y."/>
            <person name="Hwang S."/>
            <person name="Cho B.-K."/>
        </authorList>
    </citation>
    <scope>NUCLEOTIDE SEQUENCE [LARGE SCALE GENOMIC DNA]</scope>
    <source>
        <strain evidence="10">DSM 8239</strain>
    </source>
</reference>
<keyword evidence="3" id="KW-0479">Metal-binding</keyword>
<dbReference type="EMBL" id="LGYO01000019">
    <property type="protein sequence ID" value="KNZ42184.1"/>
    <property type="molecule type" value="Genomic_DNA"/>
</dbReference>
<keyword evidence="5" id="KW-0862">Zinc</keyword>
<evidence type="ECO:0000256" key="1">
    <source>
        <dbReference type="ARBA" id="ARBA00010243"/>
    </source>
</evidence>
<dbReference type="PANTHER" id="PTHR30471">
    <property type="entry name" value="DNA REPAIR PROTEIN RADC"/>
    <property type="match status" value="1"/>
</dbReference>
<dbReference type="GO" id="GO:0006508">
    <property type="term" value="P:proteolysis"/>
    <property type="evidence" value="ECO:0007669"/>
    <property type="project" value="UniProtKB-KW"/>
</dbReference>
<evidence type="ECO:0000259" key="8">
    <source>
        <dbReference type="PROSITE" id="PS50249"/>
    </source>
</evidence>
<protein>
    <submittedName>
        <fullName evidence="9">DNA repair protein RadC</fullName>
    </submittedName>
</protein>
<evidence type="ECO:0000313" key="9">
    <source>
        <dbReference type="EMBL" id="KNZ42184.1"/>
    </source>
</evidence>
<dbReference type="PROSITE" id="PS50249">
    <property type="entry name" value="MPN"/>
    <property type="match status" value="1"/>
</dbReference>
<evidence type="ECO:0000256" key="5">
    <source>
        <dbReference type="ARBA" id="ARBA00022833"/>
    </source>
</evidence>
<dbReference type="Pfam" id="PF20582">
    <property type="entry name" value="UPF0758_N"/>
    <property type="match status" value="1"/>
</dbReference>
<dbReference type="PATRIC" id="fig|52689.4.peg.780"/>
<dbReference type="Gene3D" id="3.40.140.10">
    <property type="entry name" value="Cytidine Deaminase, domain 2"/>
    <property type="match status" value="1"/>
</dbReference>
<proteinExistence type="inferred from homology"/>
<dbReference type="InterPro" id="IPR001405">
    <property type="entry name" value="UPF0758"/>
</dbReference>
<dbReference type="STRING" id="52689.AKG39_08245"/>
<evidence type="ECO:0000256" key="4">
    <source>
        <dbReference type="ARBA" id="ARBA00022801"/>
    </source>
</evidence>
<evidence type="ECO:0000256" key="2">
    <source>
        <dbReference type="ARBA" id="ARBA00022670"/>
    </source>
</evidence>
<dbReference type="InterPro" id="IPR046778">
    <property type="entry name" value="UPF0758_N"/>
</dbReference>
<comment type="caution">
    <text evidence="9">The sequence shown here is derived from an EMBL/GenBank/DDBJ whole genome shotgun (WGS) entry which is preliminary data.</text>
</comment>
<keyword evidence="4" id="KW-0378">Hydrolase</keyword>
<dbReference type="NCBIfam" id="TIGR00608">
    <property type="entry name" value="radc"/>
    <property type="match status" value="1"/>
</dbReference>
<dbReference type="InterPro" id="IPR037518">
    <property type="entry name" value="MPN"/>
</dbReference>
<accession>A0A0L6U0Z9</accession>
<dbReference type="InterPro" id="IPR020891">
    <property type="entry name" value="UPF0758_CS"/>
</dbReference>
<evidence type="ECO:0000256" key="3">
    <source>
        <dbReference type="ARBA" id="ARBA00022723"/>
    </source>
</evidence>
<keyword evidence="6" id="KW-0482">Metalloprotease</keyword>
<keyword evidence="2" id="KW-0645">Protease</keyword>
<dbReference type="GO" id="GO:0008237">
    <property type="term" value="F:metallopeptidase activity"/>
    <property type="evidence" value="ECO:0007669"/>
    <property type="project" value="UniProtKB-KW"/>
</dbReference>
<evidence type="ECO:0000313" key="10">
    <source>
        <dbReference type="Proteomes" id="UP000036873"/>
    </source>
</evidence>
<dbReference type="Proteomes" id="UP000036873">
    <property type="component" value="Unassembled WGS sequence"/>
</dbReference>
<sequence length="222" mass="24974">MPESERPQEKMMHYGAETLSNAELIAIIIRTGIPDATSVEVGQQVLKYFENDLSQFYNMDILELERNKDLPGIGKVKACQIKAAIELGIRVNRKNPMEFKVTSPQSVADLLMDEMQYLKQECFKILLLDTKNKVLKVECISQGILNASLVHPREVFVKAIKQHSAAIILAHNHPSGDPEPSPEDKNITKRLQEAGELLGIPVLDHIIIGRGTYMSFKQEKII</sequence>
<dbReference type="NCBIfam" id="NF000642">
    <property type="entry name" value="PRK00024.1"/>
    <property type="match status" value="1"/>
</dbReference>
<keyword evidence="10" id="KW-1185">Reference proteome</keyword>
<evidence type="ECO:0000256" key="6">
    <source>
        <dbReference type="ARBA" id="ARBA00023049"/>
    </source>
</evidence>
<dbReference type="AlphaFoldDB" id="A0A0L6U0Z9"/>
<evidence type="ECO:0000256" key="7">
    <source>
        <dbReference type="RuleBase" id="RU003797"/>
    </source>
</evidence>
<feature type="domain" description="MPN" evidence="8">
    <location>
        <begin position="100"/>
        <end position="222"/>
    </location>
</feature>
<dbReference type="InterPro" id="IPR025657">
    <property type="entry name" value="RadC_JAB"/>
</dbReference>
<gene>
    <name evidence="9" type="ORF">AKG39_08245</name>
</gene>
<dbReference type="RefSeq" id="WP_050739944.1">
    <property type="nucleotide sequence ID" value="NZ_LGYO01000019.1"/>
</dbReference>
<name>A0A0L6U0Z9_9FIRM</name>